<evidence type="ECO:0000256" key="5">
    <source>
        <dbReference type="SAM" id="MobiDB-lite"/>
    </source>
</evidence>
<dbReference type="InterPro" id="IPR011006">
    <property type="entry name" value="CheY-like_superfamily"/>
</dbReference>
<dbReference type="InterPro" id="IPR001789">
    <property type="entry name" value="Sig_transdc_resp-reg_receiver"/>
</dbReference>
<feature type="region of interest" description="Disordered" evidence="5">
    <location>
        <begin position="171"/>
        <end position="193"/>
    </location>
</feature>
<dbReference type="InterPro" id="IPR039420">
    <property type="entry name" value="WalR-like"/>
</dbReference>
<evidence type="ECO:0000256" key="3">
    <source>
        <dbReference type="ARBA" id="ARBA00023125"/>
    </source>
</evidence>
<reference evidence="8" key="1">
    <citation type="journal article" date="2019" name="Int. J. Syst. Evol. Microbiol.">
        <title>The Global Catalogue of Microorganisms (GCM) 10K type strain sequencing project: providing services to taxonomists for standard genome sequencing and annotation.</title>
        <authorList>
            <consortium name="The Broad Institute Genomics Platform"/>
            <consortium name="The Broad Institute Genome Sequencing Center for Infectious Disease"/>
            <person name="Wu L."/>
            <person name="Ma J."/>
        </authorList>
    </citation>
    <scope>NUCLEOTIDE SEQUENCE [LARGE SCALE GENOMIC DNA]</scope>
    <source>
        <strain evidence="8">CGMCC 1.15103</strain>
    </source>
</reference>
<keyword evidence="2" id="KW-0902">Two-component regulatory system</keyword>
<name>A0ABQ1N7S1_9BURK</name>
<keyword evidence="1 4" id="KW-0597">Phosphoprotein</keyword>
<comment type="caution">
    <text evidence="7">The sequence shown here is derived from an EMBL/GenBank/DDBJ whole genome shotgun (WGS) entry which is preliminary data.</text>
</comment>
<dbReference type="PROSITE" id="PS50110">
    <property type="entry name" value="RESPONSE_REGULATORY"/>
    <property type="match status" value="1"/>
</dbReference>
<dbReference type="Gene3D" id="3.40.50.2300">
    <property type="match status" value="1"/>
</dbReference>
<organism evidence="7 8">
    <name type="scientific">Paraburkholderia caffeinilytica</name>
    <dbReference type="NCBI Taxonomy" id="1761016"/>
    <lineage>
        <taxon>Bacteria</taxon>
        <taxon>Pseudomonadati</taxon>
        <taxon>Pseudomonadota</taxon>
        <taxon>Betaproteobacteria</taxon>
        <taxon>Burkholderiales</taxon>
        <taxon>Burkholderiaceae</taxon>
        <taxon>Paraburkholderia</taxon>
    </lineage>
</organism>
<dbReference type="Proteomes" id="UP000602004">
    <property type="component" value="Unassembled WGS sequence"/>
</dbReference>
<feature type="domain" description="Response regulatory" evidence="6">
    <location>
        <begin position="2"/>
        <end position="117"/>
    </location>
</feature>
<feature type="modified residue" description="4-aspartylphosphate" evidence="4">
    <location>
        <position position="51"/>
    </location>
</feature>
<dbReference type="PANTHER" id="PTHR48111:SF40">
    <property type="entry name" value="PHOSPHATE REGULON TRANSCRIPTIONAL REGULATORY PROTEIN PHOB"/>
    <property type="match status" value="1"/>
</dbReference>
<evidence type="ECO:0000313" key="7">
    <source>
        <dbReference type="EMBL" id="GGC57482.1"/>
    </source>
</evidence>
<dbReference type="SUPFAM" id="SSF52172">
    <property type="entry name" value="CheY-like"/>
    <property type="match status" value="1"/>
</dbReference>
<accession>A0ABQ1N7S1</accession>
<dbReference type="EMBL" id="BMHL01000010">
    <property type="protein sequence ID" value="GGC57482.1"/>
    <property type="molecule type" value="Genomic_DNA"/>
</dbReference>
<sequence>MRIAILQRDPVMRQSIEKVLMSASHTCMVYDDGLTMSKALARSTVDMLVLDWQGTRLSGSEVLRSVRAVGGDRLPVLFASAETSEDSVVRAFASGADDYVGLPLRPGEFRERVAALLRRAYPDRFSAASFDVGPYHFDMSRRPQSLIQQGLFNSCSKFVQNSQCRFAVRGRIAPQNTETPGGARGRTTDQDAT</sequence>
<evidence type="ECO:0000256" key="4">
    <source>
        <dbReference type="PROSITE-ProRule" id="PRU00169"/>
    </source>
</evidence>
<evidence type="ECO:0000259" key="6">
    <source>
        <dbReference type="PROSITE" id="PS50110"/>
    </source>
</evidence>
<keyword evidence="8" id="KW-1185">Reference proteome</keyword>
<evidence type="ECO:0000313" key="8">
    <source>
        <dbReference type="Proteomes" id="UP000602004"/>
    </source>
</evidence>
<proteinExistence type="predicted"/>
<keyword evidence="3" id="KW-0238">DNA-binding</keyword>
<protein>
    <recommendedName>
        <fullName evidence="6">Response regulatory domain-containing protein</fullName>
    </recommendedName>
</protein>
<gene>
    <name evidence="7" type="ORF">GCM10011400_51430</name>
</gene>
<dbReference type="PANTHER" id="PTHR48111">
    <property type="entry name" value="REGULATOR OF RPOS"/>
    <property type="match status" value="1"/>
</dbReference>
<dbReference type="Pfam" id="PF00072">
    <property type="entry name" value="Response_reg"/>
    <property type="match status" value="1"/>
</dbReference>
<dbReference type="RefSeq" id="WP_115776948.1">
    <property type="nucleotide sequence ID" value="NZ_BMHL01000010.1"/>
</dbReference>
<evidence type="ECO:0000256" key="1">
    <source>
        <dbReference type="ARBA" id="ARBA00022553"/>
    </source>
</evidence>
<evidence type="ECO:0000256" key="2">
    <source>
        <dbReference type="ARBA" id="ARBA00023012"/>
    </source>
</evidence>
<dbReference type="SMART" id="SM00448">
    <property type="entry name" value="REC"/>
    <property type="match status" value="1"/>
</dbReference>